<comment type="caution">
    <text evidence="8">The sequence shown here is derived from an EMBL/GenBank/DDBJ whole genome shotgun (WGS) entry which is preliminary data.</text>
</comment>
<dbReference type="Pfam" id="PF03452">
    <property type="entry name" value="Anp1"/>
    <property type="match status" value="1"/>
</dbReference>
<dbReference type="InterPro" id="IPR001128">
    <property type="entry name" value="Cyt_P450"/>
</dbReference>
<evidence type="ECO:0000256" key="2">
    <source>
        <dbReference type="ARBA" id="ARBA00022723"/>
    </source>
</evidence>
<evidence type="ECO:0000256" key="6">
    <source>
        <dbReference type="SAM" id="MobiDB-lite"/>
    </source>
</evidence>
<comment type="cofactor">
    <cofactor evidence="5">
        <name>heme</name>
        <dbReference type="ChEBI" id="CHEBI:30413"/>
    </cofactor>
</comment>
<dbReference type="EMBL" id="MBDO02000003">
    <property type="protein sequence ID" value="RLN69576.1"/>
    <property type="molecule type" value="Genomic_DNA"/>
</dbReference>
<comment type="similarity">
    <text evidence="1">Belongs to the cytochrome P450 family.</text>
</comment>
<dbReference type="GO" id="GO:0016705">
    <property type="term" value="F:oxidoreductase activity, acting on paired donors, with incorporation or reduction of molecular oxygen"/>
    <property type="evidence" value="ECO:0007669"/>
    <property type="project" value="InterPro"/>
</dbReference>
<evidence type="ECO:0000313" key="7">
    <source>
        <dbReference type="EMBL" id="RLN48610.1"/>
    </source>
</evidence>
<dbReference type="InterPro" id="IPR036396">
    <property type="entry name" value="Cyt_P450_sf"/>
</dbReference>
<evidence type="ECO:0008006" key="11">
    <source>
        <dbReference type="Google" id="ProtNLM"/>
    </source>
</evidence>
<dbReference type="GO" id="GO:0004497">
    <property type="term" value="F:monooxygenase activity"/>
    <property type="evidence" value="ECO:0007669"/>
    <property type="project" value="InterPro"/>
</dbReference>
<dbReference type="Proteomes" id="UP000277300">
    <property type="component" value="Unassembled WGS sequence"/>
</dbReference>
<dbReference type="PANTHER" id="PTHR24296">
    <property type="entry name" value="CYTOCHROME P450"/>
    <property type="match status" value="1"/>
</dbReference>
<keyword evidence="3" id="KW-0560">Oxidoreductase</keyword>
<evidence type="ECO:0000313" key="8">
    <source>
        <dbReference type="EMBL" id="RLN69576.1"/>
    </source>
</evidence>
<keyword evidence="2 5" id="KW-0479">Metal-binding</keyword>
<feature type="region of interest" description="Disordered" evidence="6">
    <location>
        <begin position="1"/>
        <end position="21"/>
    </location>
</feature>
<dbReference type="PRINTS" id="PR00385">
    <property type="entry name" value="P450"/>
</dbReference>
<dbReference type="Gene3D" id="3.90.550.10">
    <property type="entry name" value="Spore Coat Polysaccharide Biosynthesis Protein SpsA, Chain A"/>
    <property type="match status" value="1"/>
</dbReference>
<dbReference type="Pfam" id="PF00067">
    <property type="entry name" value="p450"/>
    <property type="match status" value="1"/>
</dbReference>
<evidence type="ECO:0000313" key="10">
    <source>
        <dbReference type="Proteomes" id="UP000284657"/>
    </source>
</evidence>
<dbReference type="SUPFAM" id="SSF48264">
    <property type="entry name" value="Cytochrome P450"/>
    <property type="match status" value="1"/>
</dbReference>
<dbReference type="Gene3D" id="1.10.630.10">
    <property type="entry name" value="Cytochrome P450"/>
    <property type="match status" value="1"/>
</dbReference>
<dbReference type="GO" id="GO:0020037">
    <property type="term" value="F:heme binding"/>
    <property type="evidence" value="ECO:0007669"/>
    <property type="project" value="InterPro"/>
</dbReference>
<dbReference type="EMBL" id="MBAD02002282">
    <property type="protein sequence ID" value="RLN48610.1"/>
    <property type="molecule type" value="Genomic_DNA"/>
</dbReference>
<evidence type="ECO:0000256" key="5">
    <source>
        <dbReference type="PIRSR" id="PIRSR602401-1"/>
    </source>
</evidence>
<accession>A0A3F2S3M9</accession>
<dbReference type="InterPro" id="IPR002401">
    <property type="entry name" value="Cyt_P450_E_grp-I"/>
</dbReference>
<dbReference type="GO" id="GO:0005506">
    <property type="term" value="F:iron ion binding"/>
    <property type="evidence" value="ECO:0007669"/>
    <property type="project" value="InterPro"/>
</dbReference>
<keyword evidence="5" id="KW-0349">Heme</keyword>
<dbReference type="OrthoDB" id="1470350at2759"/>
<evidence type="ECO:0000256" key="4">
    <source>
        <dbReference type="ARBA" id="ARBA00023004"/>
    </source>
</evidence>
<gene>
    <name evidence="7" type="ORF">BBJ29_006049</name>
    <name evidence="8" type="ORF">BBP00_00000273</name>
</gene>
<name>A0A3F2S3M9_9STRA</name>
<evidence type="ECO:0000256" key="3">
    <source>
        <dbReference type="ARBA" id="ARBA00023002"/>
    </source>
</evidence>
<protein>
    <recommendedName>
        <fullName evidence="11">Cytochrome P450</fullName>
    </recommendedName>
</protein>
<reference evidence="9 10" key="1">
    <citation type="submission" date="2018-07" db="EMBL/GenBank/DDBJ databases">
        <title>Genome sequencing of oomycete isolates from Chile give support for New Zealand origin for Phytophthora kernoviae and make available the first Nothophytophthora sp. genome.</title>
        <authorList>
            <person name="Studholme D.J."/>
            <person name="Sanfuentes E."/>
            <person name="Panda P."/>
            <person name="Hill R."/>
            <person name="Sambles C."/>
            <person name="Grant M."/>
            <person name="Williams N.M."/>
            <person name="Mcdougal R.L."/>
        </authorList>
    </citation>
    <scope>NUCLEOTIDE SEQUENCE [LARGE SCALE GENOMIC DNA]</scope>
    <source>
        <strain evidence="8">Chile6</strain>
        <strain evidence="7">Chile7</strain>
    </source>
</reference>
<keyword evidence="4 5" id="KW-0408">Iron</keyword>
<organism evidence="8 9">
    <name type="scientific">Phytophthora kernoviae</name>
    <dbReference type="NCBI Taxonomy" id="325452"/>
    <lineage>
        <taxon>Eukaryota</taxon>
        <taxon>Sar</taxon>
        <taxon>Stramenopiles</taxon>
        <taxon>Oomycota</taxon>
        <taxon>Peronosporomycetes</taxon>
        <taxon>Peronosporales</taxon>
        <taxon>Peronosporaceae</taxon>
        <taxon>Phytophthora</taxon>
    </lineage>
</organism>
<dbReference type="PRINTS" id="PR00463">
    <property type="entry name" value="EP450I"/>
</dbReference>
<dbReference type="AlphaFoldDB" id="A0A3F2S3M9"/>
<sequence length="768" mass="86695">MTSGSISTTVETFPQYGESSSPGLHFRLENTRLLMQPGNRDKDSVLLVVVLKDAEPWGEGRTADDFFELVDLFDYLTAKISITLLTSSMQEFSRVKELFRRHIQRYPRLSAIFRNDFSSNEGVLTRDNRHSDELQTDRRRVIARYRNYAVLSAMETWHQHIFWLDADVHKIPADLMKKMIHSGLDIVEPMCVRMHEDGSDWYEYDLNAWIGRRKERGSLRDSGTFVPGDLWVQRMSNFHGEEETFVPLDSVGGTMLYVKADVHRQVATAAIAALYVASIKAFKGVEAKKLPEGFDAPVPVPYISPGLPILGHTMDMVHNADRFLDWLPELCQSTDGKPFMLRLLGRSDLLIDADPEHHGQILKTQYDNFIKGDQFYEMLVDVAGPIVVLIEGECWKYQRKVLVSLFSTRVLRKHMMPIVQKHTRTLLDIFREAAVMQKPIELGELMHRFTLDLFAEIGFGSKLGSLKSGEERSFGKALDDALHIAAARRMLREFIQVMDSLVMGIISEGIAKHQNDQAGKTEDDQKTHHDIVSIILGRIHADGQPAEPSEICSIALLSLIAGRDTTANAVCWVFHMLHEHPQVEEKLRAELLQKLPELAASEDYMLSMEELQDLPYLESIISENLRLLPIFPYTSRHCVRDTVFPDGTSIHAGTVLSFPHYASGRLARVWGENAAEFIPERFLDPKTDGVLDLPAAASGAIGSGPRICVGCRLATMEMKLLIACIVGRYYLVELPGQTIRYKLALSLTIKDPLIVNVKRTNHSEAESA</sequence>
<feature type="binding site" description="axial binding residue" evidence="5">
    <location>
        <position position="708"/>
    </location>
    <ligand>
        <name>heme</name>
        <dbReference type="ChEBI" id="CHEBI:30413"/>
    </ligand>
    <ligandPart>
        <name>Fe</name>
        <dbReference type="ChEBI" id="CHEBI:18248"/>
    </ligandPart>
</feature>
<dbReference type="Proteomes" id="UP000284657">
    <property type="component" value="Unassembled WGS sequence"/>
</dbReference>
<proteinExistence type="inferred from homology"/>
<dbReference type="InterPro" id="IPR029044">
    <property type="entry name" value="Nucleotide-diphossugar_trans"/>
</dbReference>
<evidence type="ECO:0000313" key="9">
    <source>
        <dbReference type="Proteomes" id="UP000277300"/>
    </source>
</evidence>
<evidence type="ECO:0000256" key="1">
    <source>
        <dbReference type="ARBA" id="ARBA00010617"/>
    </source>
</evidence>